<evidence type="ECO:0000313" key="3">
    <source>
        <dbReference type="Proteomes" id="UP000053370"/>
    </source>
</evidence>
<organism evidence="2">
    <name type="scientific">Flexilinea flocculi</name>
    <dbReference type="NCBI Taxonomy" id="1678840"/>
    <lineage>
        <taxon>Bacteria</taxon>
        <taxon>Bacillati</taxon>
        <taxon>Chloroflexota</taxon>
        <taxon>Anaerolineae</taxon>
        <taxon>Anaerolineales</taxon>
        <taxon>Anaerolineaceae</taxon>
        <taxon>Flexilinea</taxon>
    </lineage>
</organism>
<name>A0A0S7BKE7_9CHLR</name>
<dbReference type="PROSITE" id="PS51257">
    <property type="entry name" value="PROKAR_LIPOPROTEIN"/>
    <property type="match status" value="1"/>
</dbReference>
<dbReference type="AlphaFoldDB" id="A0A0S7BKE7"/>
<dbReference type="RefSeq" id="WP_062280652.1">
    <property type="nucleotide sequence ID" value="NZ_DF968181.1"/>
</dbReference>
<keyword evidence="1" id="KW-0732">Signal</keyword>
<dbReference type="STRING" id="1678840.ATC1_13758"/>
<feature type="chain" id="PRO_5006633007" evidence="1">
    <location>
        <begin position="23"/>
        <end position="174"/>
    </location>
</feature>
<evidence type="ECO:0000313" key="2">
    <source>
        <dbReference type="EMBL" id="GAP40778.1"/>
    </source>
</evidence>
<dbReference type="OrthoDB" id="9835150at2"/>
<feature type="signal peptide" evidence="1">
    <location>
        <begin position="1"/>
        <end position="22"/>
    </location>
</feature>
<dbReference type="Proteomes" id="UP000053370">
    <property type="component" value="Unassembled WGS sequence"/>
</dbReference>
<evidence type="ECO:0000256" key="1">
    <source>
        <dbReference type="SAM" id="SignalP"/>
    </source>
</evidence>
<reference evidence="2" key="1">
    <citation type="journal article" date="2015" name="Genome Announc.">
        <title>Draft Genome Sequence of Anaerolineae Strain TC1, a Novel Isolate from a Methanogenic Wastewater Treatment System.</title>
        <authorList>
            <person name="Matsuura N."/>
            <person name="Tourlousse D.M."/>
            <person name="Sun L."/>
            <person name="Toyonaga M."/>
            <person name="Kuroda K."/>
            <person name="Ohashi A."/>
            <person name="Cruz R."/>
            <person name="Yamaguchi T."/>
            <person name="Sekiguchi Y."/>
        </authorList>
    </citation>
    <scope>NUCLEOTIDE SEQUENCE [LARGE SCALE GENOMIC DNA]</scope>
    <source>
        <strain evidence="2">TC1</strain>
    </source>
</reference>
<gene>
    <name evidence="2" type="ORF">ATC1_13758</name>
</gene>
<dbReference type="EMBL" id="DF968181">
    <property type="protein sequence ID" value="GAP40778.1"/>
    <property type="molecule type" value="Genomic_DNA"/>
</dbReference>
<protein>
    <submittedName>
        <fullName evidence="2">Uncharacterized protein</fullName>
    </submittedName>
</protein>
<sequence>MMGKRIIFMIMTVLTAALLLSACQTRISDSGYSLKSVGSNIDDAIYILNVTMLGDPLSNTSTSGEGQSRQFSDIYGYGNMRIWQEGKGLVSVHVNSINPSLAYIEPGMDIVLKTTDLKIMAIQEGYRFEVKCRNDYEPVASLKDNEMSSARYDTHELDFCRMTNPKIVYEGIEK</sequence>
<accession>A0A0S7BKE7</accession>
<keyword evidence="3" id="KW-1185">Reference proteome</keyword>
<proteinExistence type="predicted"/>